<name>A0AAU8MYE5_9GAMM</name>
<dbReference type="Proteomes" id="UP001387215">
    <property type="component" value="Unassembled WGS sequence"/>
</dbReference>
<dbReference type="EMBL" id="JBANDL010000002">
    <property type="protein sequence ID" value="MEI2453828.1"/>
    <property type="molecule type" value="Genomic_DNA"/>
</dbReference>
<feature type="chain" id="PRO_5043403628" description="Lipoprotein" evidence="1">
    <location>
        <begin position="22"/>
        <end position="77"/>
    </location>
</feature>
<dbReference type="AlphaFoldDB" id="A0AAU8MYE5"/>
<gene>
    <name evidence="3" type="ORF">ABU614_10700</name>
    <name evidence="2" type="ORF">V2J18_03945</name>
</gene>
<evidence type="ECO:0000313" key="3">
    <source>
        <dbReference type="EMBL" id="XCO77220.1"/>
    </source>
</evidence>
<organism evidence="3">
    <name type="scientific">Lysobacter firmicutimachus</name>
    <dbReference type="NCBI Taxonomy" id="1792846"/>
    <lineage>
        <taxon>Bacteria</taxon>
        <taxon>Pseudomonadati</taxon>
        <taxon>Pseudomonadota</taxon>
        <taxon>Gammaproteobacteria</taxon>
        <taxon>Lysobacterales</taxon>
        <taxon>Lysobacteraceae</taxon>
        <taxon>Lysobacter</taxon>
    </lineage>
</organism>
<dbReference type="PROSITE" id="PS51257">
    <property type="entry name" value="PROKAR_LIPOPROTEIN"/>
    <property type="match status" value="1"/>
</dbReference>
<evidence type="ECO:0000313" key="4">
    <source>
        <dbReference type="Proteomes" id="UP001387215"/>
    </source>
</evidence>
<keyword evidence="1" id="KW-0732">Signal</keyword>
<keyword evidence="4" id="KW-1185">Reference proteome</keyword>
<reference evidence="2 4" key="1">
    <citation type="submission" date="2024-02" db="EMBL/GenBank/DDBJ databases">
        <title>Lysobacter Genome Sequencing and Mining.</title>
        <authorList>
            <person name="Bierman J."/>
            <person name="Walker M.C."/>
        </authorList>
    </citation>
    <scope>NUCLEOTIDE SEQUENCE [LARGE SCALE GENOMIC DNA]</scope>
    <source>
        <strain evidence="2 4">PB6250</strain>
    </source>
</reference>
<evidence type="ECO:0000256" key="1">
    <source>
        <dbReference type="SAM" id="SignalP"/>
    </source>
</evidence>
<proteinExistence type="predicted"/>
<dbReference type="EMBL" id="CP159925">
    <property type="protein sequence ID" value="XCO77220.1"/>
    <property type="molecule type" value="Genomic_DNA"/>
</dbReference>
<evidence type="ECO:0000313" key="2">
    <source>
        <dbReference type="EMBL" id="MEI2453828.1"/>
    </source>
</evidence>
<feature type="signal peptide" evidence="1">
    <location>
        <begin position="1"/>
        <end position="21"/>
    </location>
</feature>
<accession>A0AAU8MYE5</accession>
<reference evidence="3" key="2">
    <citation type="submission" date="2024-06" db="EMBL/GenBank/DDBJ databases">
        <authorList>
            <person name="Li S."/>
        </authorList>
    </citation>
    <scope>NUCLEOTIDE SEQUENCE</scope>
    <source>
        <strain evidence="3">SR10</strain>
    </source>
</reference>
<sequence length="77" mass="8227">MIRILLGAAAMSLCLALSACATGAGGGVAELSPVCAQQYQQASEQSRGVGEQQRAVYTHYVSPNCREEQERLDKAQR</sequence>
<evidence type="ECO:0008006" key="5">
    <source>
        <dbReference type="Google" id="ProtNLM"/>
    </source>
</evidence>
<dbReference type="RefSeq" id="WP_141233458.1">
    <property type="nucleotide sequence ID" value="NZ_CP159925.1"/>
</dbReference>
<protein>
    <recommendedName>
        <fullName evidence="5">Lipoprotein</fullName>
    </recommendedName>
</protein>